<sequence>MGQSYRMGMRGWIILCSVIGLLSCAGGPEKHEQVPWQFEPITGMEAVSGKWQGVLKRVPENVDDWVKVVISEDGVYQFATYRTIGVFKGEGRFSLVEGRLKAESERGTIAGTLFRAGDRRLLKIRARSHDGNDYAVNLTPAP</sequence>
<dbReference type="EMBL" id="OX365700">
    <property type="protein sequence ID" value="CAI4031933.1"/>
    <property type="molecule type" value="Genomic_DNA"/>
</dbReference>
<protein>
    <submittedName>
        <fullName evidence="1">Uncharacterized protein</fullName>
    </submittedName>
</protein>
<gene>
    <name evidence="1" type="ORF">DNFV4_02356</name>
</gene>
<evidence type="ECO:0000313" key="2">
    <source>
        <dbReference type="Proteomes" id="UP001179121"/>
    </source>
</evidence>
<keyword evidence="2" id="KW-1185">Reference proteome</keyword>
<dbReference type="Proteomes" id="UP001179121">
    <property type="component" value="Chromosome"/>
</dbReference>
<accession>A0AA86MZH7</accession>
<organism evidence="1 2">
    <name type="scientific">Nitrospira tepida</name>
    <dbReference type="NCBI Taxonomy" id="2973512"/>
    <lineage>
        <taxon>Bacteria</taxon>
        <taxon>Pseudomonadati</taxon>
        <taxon>Nitrospirota</taxon>
        <taxon>Nitrospiria</taxon>
        <taxon>Nitrospirales</taxon>
        <taxon>Nitrospiraceae</taxon>
        <taxon>Nitrospira</taxon>
    </lineage>
</organism>
<reference evidence="1" key="1">
    <citation type="submission" date="2022-10" db="EMBL/GenBank/DDBJ databases">
        <authorList>
            <person name="Koch H."/>
        </authorList>
    </citation>
    <scope>NUCLEOTIDE SEQUENCE</scope>
    <source>
        <strain evidence="1">DNF</strain>
    </source>
</reference>
<dbReference type="RefSeq" id="WP_289268685.1">
    <property type="nucleotide sequence ID" value="NZ_OX365700.1"/>
</dbReference>
<dbReference type="KEGG" id="nti:DNFV4_02356"/>
<dbReference type="PROSITE" id="PS51257">
    <property type="entry name" value="PROKAR_LIPOPROTEIN"/>
    <property type="match status" value="1"/>
</dbReference>
<name>A0AA86MZH7_9BACT</name>
<dbReference type="AlphaFoldDB" id="A0AA86MZH7"/>
<evidence type="ECO:0000313" key="1">
    <source>
        <dbReference type="EMBL" id="CAI4031933.1"/>
    </source>
</evidence>
<proteinExistence type="predicted"/>